<evidence type="ECO:0000313" key="2">
    <source>
        <dbReference type="Proteomes" id="UP001178507"/>
    </source>
</evidence>
<organism evidence="1 2">
    <name type="scientific">Effrenium voratum</name>
    <dbReference type="NCBI Taxonomy" id="2562239"/>
    <lineage>
        <taxon>Eukaryota</taxon>
        <taxon>Sar</taxon>
        <taxon>Alveolata</taxon>
        <taxon>Dinophyceae</taxon>
        <taxon>Suessiales</taxon>
        <taxon>Symbiodiniaceae</taxon>
        <taxon>Effrenium</taxon>
    </lineage>
</organism>
<dbReference type="AlphaFoldDB" id="A0AA36MV04"/>
<reference evidence="1" key="1">
    <citation type="submission" date="2023-08" db="EMBL/GenBank/DDBJ databases">
        <authorList>
            <person name="Chen Y."/>
            <person name="Shah S."/>
            <person name="Dougan E. K."/>
            <person name="Thang M."/>
            <person name="Chan C."/>
        </authorList>
    </citation>
    <scope>NUCLEOTIDE SEQUENCE</scope>
</reference>
<sequence length="206" mass="23494">SREELGVRALAAKGFSRKLQQQFEVEIRLARKRKLPAADVPGAPVRRPMRPSKAVVDARYVREYYLAAAARLAMLRHRLGRQAGTPWPELPAEVKKRLKNKKINNVFRVLDRGSSELLLSLENLDWRTCYLTCFLARFMLVTKERCAAMRLPIRRRSGGDLPWLAKLGNLLADAPMPTAYRPVGRGITREKFKSRALLALKEFLGE</sequence>
<keyword evidence="2" id="KW-1185">Reference proteome</keyword>
<protein>
    <submittedName>
        <fullName evidence="1">Uncharacterized protein</fullName>
    </submittedName>
</protein>
<name>A0AA36MV04_9DINO</name>
<comment type="caution">
    <text evidence="1">The sequence shown here is derived from an EMBL/GenBank/DDBJ whole genome shotgun (WGS) entry which is preliminary data.</text>
</comment>
<feature type="non-terminal residue" evidence="1">
    <location>
        <position position="1"/>
    </location>
</feature>
<dbReference type="Proteomes" id="UP001178507">
    <property type="component" value="Unassembled WGS sequence"/>
</dbReference>
<feature type="non-terminal residue" evidence="1">
    <location>
        <position position="206"/>
    </location>
</feature>
<accession>A0AA36MV04</accession>
<dbReference type="EMBL" id="CAUJNA010001450">
    <property type="protein sequence ID" value="CAJ1387061.1"/>
    <property type="molecule type" value="Genomic_DNA"/>
</dbReference>
<proteinExistence type="predicted"/>
<evidence type="ECO:0000313" key="1">
    <source>
        <dbReference type="EMBL" id="CAJ1387061.1"/>
    </source>
</evidence>
<gene>
    <name evidence="1" type="ORF">EVOR1521_LOCUS13208</name>
</gene>